<feature type="compositionally biased region" description="Low complexity" evidence="1">
    <location>
        <begin position="96"/>
        <end position="107"/>
    </location>
</feature>
<accession>A0A4Z2F0Y2</accession>
<evidence type="ECO:0000313" key="3">
    <source>
        <dbReference type="Proteomes" id="UP000314294"/>
    </source>
</evidence>
<dbReference type="OrthoDB" id="6129702at2759"/>
<feature type="region of interest" description="Disordered" evidence="1">
    <location>
        <begin position="50"/>
        <end position="226"/>
    </location>
</feature>
<comment type="caution">
    <text evidence="2">The sequence shown here is derived from an EMBL/GenBank/DDBJ whole genome shotgun (WGS) entry which is preliminary data.</text>
</comment>
<dbReference type="Proteomes" id="UP000314294">
    <property type="component" value="Unassembled WGS sequence"/>
</dbReference>
<evidence type="ECO:0000256" key="1">
    <source>
        <dbReference type="SAM" id="MobiDB-lite"/>
    </source>
</evidence>
<sequence length="291" mass="31606">MSFAAPFGRRQWASQSLRVTAKEMSIVSPRGKNPAIAERFSRYQLAAEEGNAEKKKAVAEDLPSTLRSGNLSVLKKRWERQQPPPSLRAQPQTVTPADPQSPASQPAGLRAQPQTVTPADPQSPVSQPAGLRAQPQTVTPADPQSPVSQPAGLRAPSQIDEQPNTFTPTALPPDQDAEREPLLHAEPGSSSRLHSAPHEDRTHMETPSRAAEAREAEVSDAEKPSVPLNSLKMMFEKGANRSGQVSLLPGDCPFHHQVNGRDHRVWLFQFTSRTSVQLDGSQESNVGEVPV</sequence>
<gene>
    <name evidence="2" type="primary">LIMA1_2</name>
    <name evidence="2" type="ORF">EYF80_055150</name>
</gene>
<reference evidence="2 3" key="1">
    <citation type="submission" date="2019-03" db="EMBL/GenBank/DDBJ databases">
        <title>First draft genome of Liparis tanakae, snailfish: a comprehensive survey of snailfish specific genes.</title>
        <authorList>
            <person name="Kim W."/>
            <person name="Song I."/>
            <person name="Jeong J.-H."/>
            <person name="Kim D."/>
            <person name="Kim S."/>
            <person name="Ryu S."/>
            <person name="Song J.Y."/>
            <person name="Lee S.K."/>
        </authorList>
    </citation>
    <scope>NUCLEOTIDE SEQUENCE [LARGE SCALE GENOMIC DNA]</scope>
    <source>
        <tissue evidence="2">Muscle</tissue>
    </source>
</reference>
<evidence type="ECO:0000313" key="2">
    <source>
        <dbReference type="EMBL" id="TNN34688.1"/>
    </source>
</evidence>
<dbReference type="EMBL" id="SRLO01001912">
    <property type="protein sequence ID" value="TNN34688.1"/>
    <property type="molecule type" value="Genomic_DNA"/>
</dbReference>
<protein>
    <submittedName>
        <fullName evidence="2">LIM domain and actin-binding protein 1</fullName>
    </submittedName>
</protein>
<feature type="compositionally biased region" description="Polar residues" evidence="1">
    <location>
        <begin position="159"/>
        <end position="168"/>
    </location>
</feature>
<feature type="compositionally biased region" description="Basic and acidic residues" evidence="1">
    <location>
        <begin position="196"/>
        <end position="223"/>
    </location>
</feature>
<keyword evidence="3" id="KW-1185">Reference proteome</keyword>
<name>A0A4Z2F0Y2_9TELE</name>
<organism evidence="2 3">
    <name type="scientific">Liparis tanakae</name>
    <name type="common">Tanaka's snailfish</name>
    <dbReference type="NCBI Taxonomy" id="230148"/>
    <lineage>
        <taxon>Eukaryota</taxon>
        <taxon>Metazoa</taxon>
        <taxon>Chordata</taxon>
        <taxon>Craniata</taxon>
        <taxon>Vertebrata</taxon>
        <taxon>Euteleostomi</taxon>
        <taxon>Actinopterygii</taxon>
        <taxon>Neopterygii</taxon>
        <taxon>Teleostei</taxon>
        <taxon>Neoteleostei</taxon>
        <taxon>Acanthomorphata</taxon>
        <taxon>Eupercaria</taxon>
        <taxon>Perciformes</taxon>
        <taxon>Cottioidei</taxon>
        <taxon>Cottales</taxon>
        <taxon>Liparidae</taxon>
        <taxon>Liparis</taxon>
    </lineage>
</organism>
<proteinExistence type="predicted"/>
<dbReference type="AlphaFoldDB" id="A0A4Z2F0Y2"/>